<sequence>MAQAFDYIVIGSGSAGAVVANRLSADPAVRVALIEAGPSDRRWPVNLKTALPVGNIFLIPHAKYNWQHQLAGNDAVGNRMINFPRGKLFGGCSAINGGVYIRGQRADYDAWAEAGVEGWSYNDVLPAFKALENYAGGSTPFHGTGGELDVQKPREVNPLTLAFVDAAAQAGHYRNDDFAGTRQDGFGRYDLNQRKGVRLSSSRAFLHPALKRPNLTVFDMTLVRRIVTDRGRAVAVEVVQGGAQKTLHAAREIVLSGGAINSPQLLMLSGIGPEAHLRAHGIEVVQPLPGVGAHLQDHPTVHIAMENPSAESYAMSRRSLPRMAMSPLRYMLRGDGMLASNVAEAGGFVCTDGSGRPDIQMTFLVGLKSNARTIPSDHGYMLLVQLLRPKSVGSVRLASADPADKPVIDPNFFDDPYDMQTLMAGFREARRILAQPALAPMTGGEIEPGAALTTDADIDGALRRYVNTAYHPTGTCKMGAGSDPMAVLDERFRVRGVAGLRVVDASAMPEIISGNTSAPTMMFGERAARFILDDAVRSNVAA</sequence>
<evidence type="ECO:0000313" key="7">
    <source>
        <dbReference type="EMBL" id="MBA2932467.1"/>
    </source>
</evidence>
<dbReference type="EMBL" id="JACEIB010000001">
    <property type="protein sequence ID" value="MBA2932467.1"/>
    <property type="molecule type" value="Genomic_DNA"/>
</dbReference>
<dbReference type="AlphaFoldDB" id="A0A838L098"/>
<keyword evidence="3" id="KW-0285">Flavoprotein</keyword>
<gene>
    <name evidence="7" type="ORF">HZF05_00030</name>
</gene>
<evidence type="ECO:0000259" key="6">
    <source>
        <dbReference type="PROSITE" id="PS00624"/>
    </source>
</evidence>
<comment type="similarity">
    <text evidence="2">Belongs to the GMC oxidoreductase family.</text>
</comment>
<dbReference type="SUPFAM" id="SSF51905">
    <property type="entry name" value="FAD/NAD(P)-binding domain"/>
    <property type="match status" value="1"/>
</dbReference>
<comment type="caution">
    <text evidence="7">The sequence shown here is derived from an EMBL/GenBank/DDBJ whole genome shotgun (WGS) entry which is preliminary data.</text>
</comment>
<evidence type="ECO:0000313" key="8">
    <source>
        <dbReference type="Proteomes" id="UP000570166"/>
    </source>
</evidence>
<dbReference type="GO" id="GO:0016614">
    <property type="term" value="F:oxidoreductase activity, acting on CH-OH group of donors"/>
    <property type="evidence" value="ECO:0007669"/>
    <property type="project" value="InterPro"/>
</dbReference>
<dbReference type="Pfam" id="PF00732">
    <property type="entry name" value="GMC_oxred_N"/>
    <property type="match status" value="1"/>
</dbReference>
<evidence type="ECO:0000256" key="5">
    <source>
        <dbReference type="PIRSR" id="PIRSR000137-2"/>
    </source>
</evidence>
<dbReference type="InterPro" id="IPR000172">
    <property type="entry name" value="GMC_OxRdtase_N"/>
</dbReference>
<evidence type="ECO:0000256" key="3">
    <source>
        <dbReference type="ARBA" id="ARBA00022630"/>
    </source>
</evidence>
<dbReference type="InterPro" id="IPR012132">
    <property type="entry name" value="GMC_OxRdtase"/>
</dbReference>
<dbReference type="Gene3D" id="3.50.50.60">
    <property type="entry name" value="FAD/NAD(P)-binding domain"/>
    <property type="match status" value="1"/>
</dbReference>
<dbReference type="PIRSF" id="PIRSF000137">
    <property type="entry name" value="Alcohol_oxidase"/>
    <property type="match status" value="1"/>
</dbReference>
<dbReference type="Pfam" id="PF05199">
    <property type="entry name" value="GMC_oxred_C"/>
    <property type="match status" value="1"/>
</dbReference>
<dbReference type="GO" id="GO:0050660">
    <property type="term" value="F:flavin adenine dinucleotide binding"/>
    <property type="evidence" value="ECO:0007669"/>
    <property type="project" value="InterPro"/>
</dbReference>
<keyword evidence="4 5" id="KW-0274">FAD</keyword>
<comment type="cofactor">
    <cofactor evidence="1 5">
        <name>FAD</name>
        <dbReference type="ChEBI" id="CHEBI:57692"/>
    </cofactor>
</comment>
<dbReference type="Gene3D" id="3.30.410.40">
    <property type="match status" value="1"/>
</dbReference>
<evidence type="ECO:0000256" key="4">
    <source>
        <dbReference type="ARBA" id="ARBA00022827"/>
    </source>
</evidence>
<dbReference type="RefSeq" id="WP_160364594.1">
    <property type="nucleotide sequence ID" value="NZ_JACEIB010000001.1"/>
</dbReference>
<dbReference type="InterPro" id="IPR007867">
    <property type="entry name" value="GMC_OxRtase_C"/>
</dbReference>
<reference evidence="7 8" key="1">
    <citation type="submission" date="2020-07" db="EMBL/GenBank/DDBJ databases">
        <authorList>
            <person name="Sun Q."/>
        </authorList>
    </citation>
    <scope>NUCLEOTIDE SEQUENCE [LARGE SCALE GENOMIC DNA]</scope>
    <source>
        <strain evidence="7 8">CGMCC 1.13654</strain>
    </source>
</reference>
<dbReference type="PROSITE" id="PS00624">
    <property type="entry name" value="GMC_OXRED_2"/>
    <property type="match status" value="1"/>
</dbReference>
<dbReference type="PANTHER" id="PTHR11552">
    <property type="entry name" value="GLUCOSE-METHANOL-CHOLINE GMC OXIDOREDUCTASE"/>
    <property type="match status" value="1"/>
</dbReference>
<organism evidence="7 8">
    <name type="scientific">Sphingomonas chungangi</name>
    <dbReference type="NCBI Taxonomy" id="2683589"/>
    <lineage>
        <taxon>Bacteria</taxon>
        <taxon>Pseudomonadati</taxon>
        <taxon>Pseudomonadota</taxon>
        <taxon>Alphaproteobacteria</taxon>
        <taxon>Sphingomonadales</taxon>
        <taxon>Sphingomonadaceae</taxon>
        <taxon>Sphingomonas</taxon>
    </lineage>
</organism>
<dbReference type="PANTHER" id="PTHR11552:SF147">
    <property type="entry name" value="CHOLINE DEHYDROGENASE, MITOCHONDRIAL"/>
    <property type="match status" value="1"/>
</dbReference>
<protein>
    <submittedName>
        <fullName evidence="7">GMC family oxidoreductase N-terminal domain-containing protein</fullName>
    </submittedName>
</protein>
<name>A0A838L098_9SPHN</name>
<dbReference type="SUPFAM" id="SSF54373">
    <property type="entry name" value="FAD-linked reductases, C-terminal domain"/>
    <property type="match status" value="1"/>
</dbReference>
<accession>A0A838L098</accession>
<evidence type="ECO:0000256" key="2">
    <source>
        <dbReference type="ARBA" id="ARBA00010790"/>
    </source>
</evidence>
<feature type="domain" description="Glucose-methanol-choline oxidoreductase N-terminal" evidence="6">
    <location>
        <begin position="258"/>
        <end position="272"/>
    </location>
</feature>
<dbReference type="Proteomes" id="UP000570166">
    <property type="component" value="Unassembled WGS sequence"/>
</dbReference>
<evidence type="ECO:0000256" key="1">
    <source>
        <dbReference type="ARBA" id="ARBA00001974"/>
    </source>
</evidence>
<proteinExistence type="inferred from homology"/>
<feature type="binding site" evidence="5">
    <location>
        <position position="223"/>
    </location>
    <ligand>
        <name>FAD</name>
        <dbReference type="ChEBI" id="CHEBI:57692"/>
    </ligand>
</feature>
<keyword evidence="8" id="KW-1185">Reference proteome</keyword>
<dbReference type="InterPro" id="IPR036188">
    <property type="entry name" value="FAD/NAD-bd_sf"/>
</dbReference>
<feature type="binding site" evidence="5">
    <location>
        <begin position="96"/>
        <end position="99"/>
    </location>
    <ligand>
        <name>FAD</name>
        <dbReference type="ChEBI" id="CHEBI:57692"/>
    </ligand>
</feature>